<dbReference type="AlphaFoldDB" id="A0A1G6XZJ9"/>
<name>A0A1G6XZJ9_9BURK</name>
<proteinExistence type="predicted"/>
<reference evidence="1 2" key="1">
    <citation type="submission" date="2016-10" db="EMBL/GenBank/DDBJ databases">
        <authorList>
            <person name="de Groot N.N."/>
        </authorList>
    </citation>
    <scope>NUCLEOTIDE SEQUENCE [LARGE SCALE GENOMIC DNA]</scope>
    <source>
        <strain evidence="1 2">DSM 16619</strain>
    </source>
</reference>
<dbReference type="Proteomes" id="UP000198781">
    <property type="component" value="Unassembled WGS sequence"/>
</dbReference>
<sequence length="171" mass="18422">MAVKDIRVIHTLGPAGTNCEAAAHEWFRRNGRKGTVHLHPTFEIAAEALNDDPAIAVLGCVAYPDLHNLVFSNLNRFQMVDVFVMPTFNMILASRTGDVPKTISTHPAPQQLAPQGARLSFVNSNAQAAVDCRHGRTEGCITTAKAAHSLGLKMIQDFGPVPMGFTIHAAV</sequence>
<dbReference type="EMBL" id="FMZC01000009">
    <property type="protein sequence ID" value="SDD83598.1"/>
    <property type="molecule type" value="Genomic_DNA"/>
</dbReference>
<evidence type="ECO:0000313" key="2">
    <source>
        <dbReference type="Proteomes" id="UP000198781"/>
    </source>
</evidence>
<evidence type="ECO:0000313" key="1">
    <source>
        <dbReference type="EMBL" id="SDD83598.1"/>
    </source>
</evidence>
<dbReference type="RefSeq" id="WP_092744591.1">
    <property type="nucleotide sequence ID" value="NZ_FMZC01000009.1"/>
</dbReference>
<gene>
    <name evidence="1" type="ORF">SAMN05192589_109161</name>
</gene>
<accession>A0A1G6XZJ9</accession>
<dbReference type="SUPFAM" id="SSF53850">
    <property type="entry name" value="Periplasmic binding protein-like II"/>
    <property type="match status" value="1"/>
</dbReference>
<dbReference type="OrthoDB" id="490158at2"/>
<protein>
    <recommendedName>
        <fullName evidence="3">Prephenate dehydratase</fullName>
    </recommendedName>
</protein>
<organism evidence="1 2">
    <name type="scientific">Paracidovorax valerianellae</name>
    <dbReference type="NCBI Taxonomy" id="187868"/>
    <lineage>
        <taxon>Bacteria</taxon>
        <taxon>Pseudomonadati</taxon>
        <taxon>Pseudomonadota</taxon>
        <taxon>Betaproteobacteria</taxon>
        <taxon>Burkholderiales</taxon>
        <taxon>Comamonadaceae</taxon>
        <taxon>Paracidovorax</taxon>
    </lineage>
</organism>
<keyword evidence="2" id="KW-1185">Reference proteome</keyword>
<dbReference type="STRING" id="187868.SAMN05192589_109161"/>
<evidence type="ECO:0008006" key="3">
    <source>
        <dbReference type="Google" id="ProtNLM"/>
    </source>
</evidence>